<keyword evidence="6 11" id="KW-0133">Cell shape</keyword>
<keyword evidence="5 11" id="KW-0812">Transmembrane</keyword>
<comment type="pathway">
    <text evidence="11">Cell wall biogenesis; peptidoglycan biosynthesis.</text>
</comment>
<dbReference type="Pfam" id="PF00912">
    <property type="entry name" value="Transgly"/>
    <property type="match status" value="1"/>
</dbReference>
<keyword evidence="2 11" id="KW-0997">Cell inner membrane</keyword>
<keyword evidence="9 11" id="KW-0472">Membrane</keyword>
<dbReference type="GO" id="GO:0008360">
    <property type="term" value="P:regulation of cell shape"/>
    <property type="evidence" value="ECO:0007669"/>
    <property type="project" value="UniProtKB-KW"/>
</dbReference>
<dbReference type="GO" id="GO:0071555">
    <property type="term" value="P:cell wall organization"/>
    <property type="evidence" value="ECO:0007669"/>
    <property type="project" value="UniProtKB-KW"/>
</dbReference>
<dbReference type="Gene3D" id="1.10.3810.10">
    <property type="entry name" value="Biosynthetic peptidoglycan transglycosylase-like"/>
    <property type="match status" value="1"/>
</dbReference>
<dbReference type="OrthoDB" id="9766909at2"/>
<dbReference type="EC" id="2.4.99.28" evidence="11"/>
<dbReference type="HAMAP" id="MF_00766">
    <property type="entry name" value="PGT_MtgA"/>
    <property type="match status" value="1"/>
</dbReference>
<feature type="region of interest" description="Disordered" evidence="12">
    <location>
        <begin position="1"/>
        <end position="20"/>
    </location>
</feature>
<comment type="caution">
    <text evidence="14">The sequence shown here is derived from an EMBL/GenBank/DDBJ whole genome shotgun (WGS) entry which is preliminary data.</text>
</comment>
<dbReference type="AlphaFoldDB" id="A0A316G1Z0"/>
<protein>
    <recommendedName>
        <fullName evidence="11">Biosynthetic peptidoglycan transglycosylase</fullName>
        <ecNumber evidence="11">2.4.99.28</ecNumber>
    </recommendedName>
    <alternativeName>
        <fullName evidence="11">Glycan polymerase</fullName>
    </alternativeName>
    <alternativeName>
        <fullName evidence="11">Peptidoglycan glycosyltransferase MtgA</fullName>
        <shortName evidence="11">PGT</shortName>
    </alternativeName>
</protein>
<dbReference type="RefSeq" id="WP_109760648.1">
    <property type="nucleotide sequence ID" value="NZ_CP034588.1"/>
</dbReference>
<keyword evidence="4 11" id="KW-0808">Transferase</keyword>
<dbReference type="InterPro" id="IPR001264">
    <property type="entry name" value="Glyco_trans_51"/>
</dbReference>
<keyword evidence="8 11" id="KW-1133">Transmembrane helix</keyword>
<sequence length="241" mass="26727">MARKTTSRKRKTTAKTPARRGRRFAPGRWLVRGLWSFALALVLMVAAYAVLTPPTTPYILSEGLRLRSVERIWVPFERIAPVVARSVVAAEDANFCLHWGVDMNALRDAISEGGQRGGSTVTQQTVKNLYLWQGRSWPRKALEGLMTPLAELFWSKRRIVELYLNVAEFDEGVFGIEAAARHHFGVGASELTARQAALLAAVLPNPRERSASKPSDAVQKRARAIEDGAATIERDGRADCF</sequence>
<keyword evidence="1 11" id="KW-1003">Cell membrane</keyword>
<evidence type="ECO:0000256" key="10">
    <source>
        <dbReference type="ARBA" id="ARBA00023316"/>
    </source>
</evidence>
<evidence type="ECO:0000256" key="2">
    <source>
        <dbReference type="ARBA" id="ARBA00022519"/>
    </source>
</evidence>
<evidence type="ECO:0000256" key="12">
    <source>
        <dbReference type="SAM" id="MobiDB-lite"/>
    </source>
</evidence>
<feature type="transmembrane region" description="Helical" evidence="11">
    <location>
        <begin position="29"/>
        <end position="51"/>
    </location>
</feature>
<evidence type="ECO:0000313" key="14">
    <source>
        <dbReference type="EMBL" id="PWK54869.1"/>
    </source>
</evidence>
<dbReference type="SUPFAM" id="SSF53955">
    <property type="entry name" value="Lysozyme-like"/>
    <property type="match status" value="1"/>
</dbReference>
<dbReference type="InterPro" id="IPR036950">
    <property type="entry name" value="PBP_transglycosylase"/>
</dbReference>
<dbReference type="GO" id="GO:0009252">
    <property type="term" value="P:peptidoglycan biosynthetic process"/>
    <property type="evidence" value="ECO:0007669"/>
    <property type="project" value="UniProtKB-UniRule"/>
</dbReference>
<dbReference type="GO" id="GO:0009274">
    <property type="term" value="C:peptidoglycan-based cell wall"/>
    <property type="evidence" value="ECO:0007669"/>
    <property type="project" value="InterPro"/>
</dbReference>
<dbReference type="GO" id="GO:0008955">
    <property type="term" value="F:peptidoglycan glycosyltransferase activity"/>
    <property type="evidence" value="ECO:0007669"/>
    <property type="project" value="UniProtKB-UniRule"/>
</dbReference>
<gene>
    <name evidence="11" type="primary">mtgA</name>
    <name evidence="14" type="ORF">C8D95_110163</name>
</gene>
<organism evidence="14 15">
    <name type="scientific">Silicimonas algicola</name>
    <dbReference type="NCBI Taxonomy" id="1826607"/>
    <lineage>
        <taxon>Bacteria</taxon>
        <taxon>Pseudomonadati</taxon>
        <taxon>Pseudomonadota</taxon>
        <taxon>Alphaproteobacteria</taxon>
        <taxon>Rhodobacterales</taxon>
        <taxon>Paracoccaceae</taxon>
    </lineage>
</organism>
<keyword evidence="15" id="KW-1185">Reference proteome</keyword>
<evidence type="ECO:0000259" key="13">
    <source>
        <dbReference type="Pfam" id="PF00912"/>
    </source>
</evidence>
<dbReference type="PANTHER" id="PTHR30400:SF0">
    <property type="entry name" value="BIOSYNTHETIC PEPTIDOGLYCAN TRANSGLYCOSYLASE"/>
    <property type="match status" value="1"/>
</dbReference>
<keyword evidence="7 11" id="KW-0573">Peptidoglycan synthesis</keyword>
<name>A0A316G1Z0_9RHOB</name>
<evidence type="ECO:0000256" key="5">
    <source>
        <dbReference type="ARBA" id="ARBA00022692"/>
    </source>
</evidence>
<comment type="catalytic activity">
    <reaction evidence="11">
        <text>[GlcNAc-(1-&gt;4)-Mur2Ac(oyl-L-Ala-gamma-D-Glu-L-Lys-D-Ala-D-Ala)](n)-di-trans,octa-cis-undecaprenyl diphosphate + beta-D-GlcNAc-(1-&gt;4)-Mur2Ac(oyl-L-Ala-gamma-D-Glu-L-Lys-D-Ala-D-Ala)-di-trans,octa-cis-undecaprenyl diphosphate = [GlcNAc-(1-&gt;4)-Mur2Ac(oyl-L-Ala-gamma-D-Glu-L-Lys-D-Ala-D-Ala)](n+1)-di-trans,octa-cis-undecaprenyl diphosphate + di-trans,octa-cis-undecaprenyl diphosphate + H(+)</text>
        <dbReference type="Rhea" id="RHEA:23708"/>
        <dbReference type="Rhea" id="RHEA-COMP:9602"/>
        <dbReference type="Rhea" id="RHEA-COMP:9603"/>
        <dbReference type="ChEBI" id="CHEBI:15378"/>
        <dbReference type="ChEBI" id="CHEBI:58405"/>
        <dbReference type="ChEBI" id="CHEBI:60033"/>
        <dbReference type="ChEBI" id="CHEBI:78435"/>
        <dbReference type="EC" id="2.4.99.28"/>
    </reaction>
</comment>
<evidence type="ECO:0000313" key="15">
    <source>
        <dbReference type="Proteomes" id="UP000245390"/>
    </source>
</evidence>
<dbReference type="KEGG" id="salo:EF888_00585"/>
<comment type="similarity">
    <text evidence="11">Belongs to the glycosyltransferase 51 family.</text>
</comment>
<reference evidence="14 15" key="1">
    <citation type="submission" date="2018-05" db="EMBL/GenBank/DDBJ databases">
        <title>Genomic Encyclopedia of Type Strains, Phase IV (KMG-IV): sequencing the most valuable type-strain genomes for metagenomic binning, comparative biology and taxonomic classification.</title>
        <authorList>
            <person name="Goeker M."/>
        </authorList>
    </citation>
    <scope>NUCLEOTIDE SEQUENCE [LARGE SCALE GENOMIC DNA]</scope>
    <source>
        <strain evidence="14 15">DSM 103371</strain>
    </source>
</reference>
<dbReference type="NCBIfam" id="TIGR02070">
    <property type="entry name" value="mono_pep_trsgly"/>
    <property type="match status" value="1"/>
</dbReference>
<evidence type="ECO:0000256" key="11">
    <source>
        <dbReference type="HAMAP-Rule" id="MF_00766"/>
    </source>
</evidence>
<dbReference type="PANTHER" id="PTHR30400">
    <property type="entry name" value="MONOFUNCTIONAL BIOSYNTHETIC PEPTIDOGLYCAN TRANSGLYCOSYLASE"/>
    <property type="match status" value="1"/>
</dbReference>
<evidence type="ECO:0000256" key="6">
    <source>
        <dbReference type="ARBA" id="ARBA00022960"/>
    </source>
</evidence>
<dbReference type="GO" id="GO:0005886">
    <property type="term" value="C:plasma membrane"/>
    <property type="evidence" value="ECO:0007669"/>
    <property type="project" value="UniProtKB-SubCell"/>
</dbReference>
<evidence type="ECO:0000256" key="7">
    <source>
        <dbReference type="ARBA" id="ARBA00022984"/>
    </source>
</evidence>
<evidence type="ECO:0000256" key="9">
    <source>
        <dbReference type="ARBA" id="ARBA00023136"/>
    </source>
</evidence>
<dbReference type="UniPathway" id="UPA00219"/>
<evidence type="ECO:0000256" key="8">
    <source>
        <dbReference type="ARBA" id="ARBA00022989"/>
    </source>
</evidence>
<dbReference type="InterPro" id="IPR011812">
    <property type="entry name" value="Pep_trsgly"/>
</dbReference>
<dbReference type="GO" id="GO:0016763">
    <property type="term" value="F:pentosyltransferase activity"/>
    <property type="evidence" value="ECO:0007669"/>
    <property type="project" value="InterPro"/>
</dbReference>
<evidence type="ECO:0000256" key="3">
    <source>
        <dbReference type="ARBA" id="ARBA00022676"/>
    </source>
</evidence>
<dbReference type="InterPro" id="IPR023346">
    <property type="entry name" value="Lysozyme-like_dom_sf"/>
</dbReference>
<evidence type="ECO:0000256" key="4">
    <source>
        <dbReference type="ARBA" id="ARBA00022679"/>
    </source>
</evidence>
<keyword evidence="3 11" id="KW-0328">Glycosyltransferase</keyword>
<proteinExistence type="inferred from homology"/>
<keyword evidence="10 11" id="KW-0961">Cell wall biogenesis/degradation</keyword>
<accession>A0A316G1Z0</accession>
<dbReference type="EMBL" id="QGGV01000010">
    <property type="protein sequence ID" value="PWK54869.1"/>
    <property type="molecule type" value="Genomic_DNA"/>
</dbReference>
<evidence type="ECO:0000256" key="1">
    <source>
        <dbReference type="ARBA" id="ARBA00022475"/>
    </source>
</evidence>
<feature type="domain" description="Glycosyl transferase family 51" evidence="13">
    <location>
        <begin position="68"/>
        <end position="225"/>
    </location>
</feature>
<dbReference type="Proteomes" id="UP000245390">
    <property type="component" value="Unassembled WGS sequence"/>
</dbReference>
<comment type="subcellular location">
    <subcellularLocation>
        <location evidence="11">Cell inner membrane</location>
        <topology evidence="11">Single-pass membrane protein</topology>
    </subcellularLocation>
</comment>
<comment type="function">
    <text evidence="11">Peptidoglycan polymerase that catalyzes glycan chain elongation from lipid-linked precursors.</text>
</comment>